<dbReference type="EMBL" id="JANUHB010000002">
    <property type="protein sequence ID" value="MCS0808649.1"/>
    <property type="molecule type" value="Genomic_DNA"/>
</dbReference>
<comment type="caution">
    <text evidence="1">The sequence shown here is derived from an EMBL/GenBank/DDBJ whole genome shotgun (WGS) entry which is preliminary data.</text>
</comment>
<evidence type="ECO:0000313" key="1">
    <source>
        <dbReference type="EMBL" id="MCS0808649.1"/>
    </source>
</evidence>
<gene>
    <name evidence="1" type="ORF">NX774_12035</name>
</gene>
<keyword evidence="2" id="KW-1185">Reference proteome</keyword>
<reference evidence="1 2" key="1">
    <citation type="submission" date="2022-08" db="EMBL/GenBank/DDBJ databases">
        <title>Reclassification of Massilia species as members of the genera Telluria, Duganella, Pseudoduganella, Mokoshia gen. nov. and Zemynaea gen. nov. using orthogonal and non-orthogonal genome-based approaches.</title>
        <authorList>
            <person name="Bowman J.P."/>
        </authorList>
    </citation>
    <scope>NUCLEOTIDE SEQUENCE [LARGE SCALE GENOMIC DNA]</scope>
    <source>
        <strain evidence="1 2">JCM 31605</strain>
    </source>
</reference>
<protein>
    <submittedName>
        <fullName evidence="1">Uncharacterized protein</fullName>
    </submittedName>
</protein>
<proteinExistence type="predicted"/>
<dbReference type="Proteomes" id="UP001206126">
    <property type="component" value="Unassembled WGS sequence"/>
</dbReference>
<dbReference type="RefSeq" id="WP_258822413.1">
    <property type="nucleotide sequence ID" value="NZ_JANUHB010000002.1"/>
</dbReference>
<evidence type="ECO:0000313" key="2">
    <source>
        <dbReference type="Proteomes" id="UP001206126"/>
    </source>
</evidence>
<sequence length="83" mass="9085">MRKIPSPEQNEPLDEAGYQHQLLLLKSFHCARPVIHEGLNQFINGLTMNRAGGHIEMTVYLAGKADGIDSAQVQITRTGKSAA</sequence>
<organism evidence="1 2">
    <name type="scientific">Massilia agilis</name>
    <dbReference type="NCBI Taxonomy" id="1811226"/>
    <lineage>
        <taxon>Bacteria</taxon>
        <taxon>Pseudomonadati</taxon>
        <taxon>Pseudomonadota</taxon>
        <taxon>Betaproteobacteria</taxon>
        <taxon>Burkholderiales</taxon>
        <taxon>Oxalobacteraceae</taxon>
        <taxon>Telluria group</taxon>
        <taxon>Massilia</taxon>
    </lineage>
</organism>
<accession>A0ABT2DBR0</accession>
<name>A0ABT2DBR0_9BURK</name>